<dbReference type="RefSeq" id="WP_050672082.1">
    <property type="nucleotide sequence ID" value="NZ_LAIR01000003.1"/>
</dbReference>
<dbReference type="AlphaFoldDB" id="A0A0L6CEA6"/>
<evidence type="ECO:0000256" key="1">
    <source>
        <dbReference type="SAM" id="MobiDB-lite"/>
    </source>
</evidence>
<feature type="compositionally biased region" description="Basic and acidic residues" evidence="1">
    <location>
        <begin position="132"/>
        <end position="154"/>
    </location>
</feature>
<dbReference type="SUPFAM" id="SSF109709">
    <property type="entry name" value="KorB DNA-binding domain-like"/>
    <property type="match status" value="1"/>
</dbReference>
<evidence type="ECO:0000313" key="3">
    <source>
        <dbReference type="EMBL" id="KNX35833.1"/>
    </source>
</evidence>
<dbReference type="Gene3D" id="1.10.10.2830">
    <property type="match status" value="1"/>
</dbReference>
<dbReference type="Pfam" id="PF17762">
    <property type="entry name" value="HTH_ParB"/>
    <property type="match status" value="1"/>
</dbReference>
<dbReference type="EMBL" id="LAIR01000003">
    <property type="protein sequence ID" value="KNX35833.1"/>
    <property type="molecule type" value="Genomic_DNA"/>
</dbReference>
<organism evidence="3 4">
    <name type="scientific">Luteipulveratus halotolerans</name>
    <dbReference type="NCBI Taxonomy" id="1631356"/>
    <lineage>
        <taxon>Bacteria</taxon>
        <taxon>Bacillati</taxon>
        <taxon>Actinomycetota</taxon>
        <taxon>Actinomycetes</taxon>
        <taxon>Micrococcales</taxon>
        <taxon>Dermacoccaceae</taxon>
        <taxon>Luteipulveratus</taxon>
    </lineage>
</organism>
<gene>
    <name evidence="3" type="ORF">VV01_21315</name>
</gene>
<accession>A0A0L6CEA6</accession>
<feature type="domain" description="ParB/Spo0J HTH" evidence="2">
    <location>
        <begin position="16"/>
        <end position="82"/>
    </location>
</feature>
<reference evidence="4" key="1">
    <citation type="submission" date="2015-03" db="EMBL/GenBank/DDBJ databases">
        <title>Luteipulveratus halotolerans sp. nov., a novel actinobacterium (Dermacoccaceae) from Sarawak, Malaysia.</title>
        <authorList>
            <person name="Juboi H."/>
            <person name="Basik A."/>
            <person name="Shamsul S.S."/>
            <person name="Arnold P."/>
            <person name="Schmitt E.K."/>
            <person name="Sanglier J.-J."/>
            <person name="Yeo T."/>
        </authorList>
    </citation>
    <scope>NUCLEOTIDE SEQUENCE [LARGE SCALE GENOMIC DNA]</scope>
    <source>
        <strain evidence="4">C296001</strain>
    </source>
</reference>
<evidence type="ECO:0000259" key="2">
    <source>
        <dbReference type="Pfam" id="PF17762"/>
    </source>
</evidence>
<feature type="region of interest" description="Disordered" evidence="1">
    <location>
        <begin position="132"/>
        <end position="168"/>
    </location>
</feature>
<dbReference type="InterPro" id="IPR041468">
    <property type="entry name" value="HTH_ParB/Spo0J"/>
</dbReference>
<protein>
    <recommendedName>
        <fullName evidence="2">ParB/Spo0J HTH domain-containing protein</fullName>
    </recommendedName>
</protein>
<sequence>MIPLHENDPDLRLAFTPLEEARQMQRAMDEQGLSQRKLAEHLGRAQGQISKRLALLTLPASAQEALESEAMLVTDAPLVLEMLGQVDLRQREEVVAAFDERLRSRCAASAEAVRKETLMAFVREARNEIGQRRARREAQEVADREGLRGDRAGQDARGGVAGAPAYRR</sequence>
<keyword evidence="4" id="KW-1185">Reference proteome</keyword>
<proteinExistence type="predicted"/>
<name>A0A0L6CEA6_9MICO</name>
<comment type="caution">
    <text evidence="3">The sequence shown here is derived from an EMBL/GenBank/DDBJ whole genome shotgun (WGS) entry which is preliminary data.</text>
</comment>
<evidence type="ECO:0000313" key="4">
    <source>
        <dbReference type="Proteomes" id="UP000037397"/>
    </source>
</evidence>
<dbReference type="STRING" id="1631356.VV01_21315"/>
<dbReference type="Proteomes" id="UP000037397">
    <property type="component" value="Unassembled WGS sequence"/>
</dbReference>